<evidence type="ECO:0000313" key="3">
    <source>
        <dbReference type="EMBL" id="QCE09769.1"/>
    </source>
</evidence>
<reference evidence="3 4" key="1">
    <citation type="submission" date="2019-04" db="EMBL/GenBank/DDBJ databases">
        <title>An improved genome assembly and genetic linkage map for asparagus bean, Vigna unguiculata ssp. sesquipedialis.</title>
        <authorList>
            <person name="Xia Q."/>
            <person name="Zhang R."/>
            <person name="Dong Y."/>
        </authorList>
    </citation>
    <scope>NUCLEOTIDE SEQUENCE [LARGE SCALE GENOMIC DNA]</scope>
    <source>
        <tissue evidence="3">Leaf</tissue>
    </source>
</reference>
<organism evidence="3 4">
    <name type="scientific">Vigna unguiculata</name>
    <name type="common">Cowpea</name>
    <dbReference type="NCBI Taxonomy" id="3917"/>
    <lineage>
        <taxon>Eukaryota</taxon>
        <taxon>Viridiplantae</taxon>
        <taxon>Streptophyta</taxon>
        <taxon>Embryophyta</taxon>
        <taxon>Tracheophyta</taxon>
        <taxon>Spermatophyta</taxon>
        <taxon>Magnoliopsida</taxon>
        <taxon>eudicotyledons</taxon>
        <taxon>Gunneridae</taxon>
        <taxon>Pentapetalae</taxon>
        <taxon>rosids</taxon>
        <taxon>fabids</taxon>
        <taxon>Fabales</taxon>
        <taxon>Fabaceae</taxon>
        <taxon>Papilionoideae</taxon>
        <taxon>50 kb inversion clade</taxon>
        <taxon>NPAAA clade</taxon>
        <taxon>indigoferoid/millettioid clade</taxon>
        <taxon>Phaseoleae</taxon>
        <taxon>Vigna</taxon>
    </lineage>
</organism>
<sequence length="419" mass="45992">MESKNKPKRSLFTCLKPATCLMDVLPSSPPAPKRSARDPFLSYLAVADKHGAVLPAMLSSMFGVGDMFQIRRRKWKAIRSALNETSLMRLVVKRRKANKNRLSLSSTSVHKENTEKISAPKPNKSGYGTCSNVASPICSSSSRASYRLTSSVSSLSTGHVSRFSAPQALPSPNVVAKPKQRGIDQDKKVVYDSNMALCFVLSFILLILMVWGKFIAILFTSLWLYLVPRCGRRARCNQGDLCEGSELEMAKSNSTKKKVVIYGIENTEKISAPKPNKSGYGTCSNVASPICSSSSRASYRLTSSVSSLSTGHVSRFSAPQALPSPNVVAKPKQRGIDQDKKVVYDSNMALCFVLSFILLILMVWGKFIAILFTSLWLYLVPRCGRRARCNQGDLCEGSELEMAKSNSTKKKVVIYGIGD</sequence>
<protein>
    <submittedName>
        <fullName evidence="3">Uncharacterized protein</fullName>
    </submittedName>
</protein>
<accession>A0A4D6NB34</accession>
<dbReference type="PANTHER" id="PTHR34379">
    <property type="entry name" value="OS07G0553800 PROTEIN"/>
    <property type="match status" value="1"/>
</dbReference>
<keyword evidence="2" id="KW-1133">Transmembrane helix</keyword>
<dbReference type="Proteomes" id="UP000501690">
    <property type="component" value="Linkage Group LG10"/>
</dbReference>
<dbReference type="EMBL" id="CP039354">
    <property type="protein sequence ID" value="QCE09769.1"/>
    <property type="molecule type" value="Genomic_DNA"/>
</dbReference>
<evidence type="ECO:0000313" key="4">
    <source>
        <dbReference type="Proteomes" id="UP000501690"/>
    </source>
</evidence>
<feature type="transmembrane region" description="Helical" evidence="2">
    <location>
        <begin position="352"/>
        <end position="379"/>
    </location>
</feature>
<evidence type="ECO:0000256" key="1">
    <source>
        <dbReference type="SAM" id="MobiDB-lite"/>
    </source>
</evidence>
<keyword evidence="2" id="KW-0472">Membrane</keyword>
<keyword evidence="2" id="KW-0812">Transmembrane</keyword>
<evidence type="ECO:0000256" key="2">
    <source>
        <dbReference type="SAM" id="Phobius"/>
    </source>
</evidence>
<dbReference type="InterPro" id="IPR040411">
    <property type="entry name" value="At5g23160-like"/>
</dbReference>
<dbReference type="PANTHER" id="PTHR34379:SF6">
    <property type="entry name" value="PROTEIN 3F"/>
    <property type="match status" value="1"/>
</dbReference>
<dbReference type="AlphaFoldDB" id="A0A4D6NB34"/>
<keyword evidence="4" id="KW-1185">Reference proteome</keyword>
<feature type="transmembrane region" description="Helical" evidence="2">
    <location>
        <begin position="197"/>
        <end position="226"/>
    </location>
</feature>
<feature type="region of interest" description="Disordered" evidence="1">
    <location>
        <begin position="101"/>
        <end position="122"/>
    </location>
</feature>
<proteinExistence type="predicted"/>
<name>A0A4D6NB34_VIGUN</name>
<gene>
    <name evidence="3" type="ORF">DEO72_LG10g992</name>
</gene>